<dbReference type="CDD" id="cd06222">
    <property type="entry name" value="RNase_H_like"/>
    <property type="match status" value="1"/>
</dbReference>
<proteinExistence type="predicted"/>
<evidence type="ECO:0000313" key="3">
    <source>
        <dbReference type="EMBL" id="KAK2974384.1"/>
    </source>
</evidence>
<dbReference type="Gene3D" id="3.30.420.10">
    <property type="entry name" value="Ribonuclease H-like superfamily/Ribonuclease H"/>
    <property type="match status" value="1"/>
</dbReference>
<feature type="compositionally biased region" description="Polar residues" evidence="1">
    <location>
        <begin position="156"/>
        <end position="171"/>
    </location>
</feature>
<sequence>MDSSTDLHTSEMWFRDVRCKGLSMLSFILLQFKKLARKQEGKRAALDLKKKQWNEVGLFLVAKAIHFSHCLNARTAAALAPPEALNLASEMHLSHIIIEGDSYYVIKLIDTNQPLPPDIEVIVLDCRRLKQQFQEICFSFSPRMGNRSAHMVANHSRPNNGTTTWTSCPPS</sequence>
<comment type="caution">
    <text evidence="3">The sequence shown here is derived from an EMBL/GenBank/DDBJ whole genome shotgun (WGS) entry which is preliminary data.</text>
</comment>
<evidence type="ECO:0000259" key="2">
    <source>
        <dbReference type="Pfam" id="PF13456"/>
    </source>
</evidence>
<protein>
    <recommendedName>
        <fullName evidence="2">RNase H type-1 domain-containing protein</fullName>
    </recommendedName>
</protein>
<dbReference type="Proteomes" id="UP001187471">
    <property type="component" value="Unassembled WGS sequence"/>
</dbReference>
<evidence type="ECO:0000313" key="4">
    <source>
        <dbReference type="Proteomes" id="UP001187471"/>
    </source>
</evidence>
<feature type="region of interest" description="Disordered" evidence="1">
    <location>
        <begin position="152"/>
        <end position="171"/>
    </location>
</feature>
<dbReference type="AlphaFoldDB" id="A0AA88U7N7"/>
<dbReference type="GO" id="GO:0003676">
    <property type="term" value="F:nucleic acid binding"/>
    <property type="evidence" value="ECO:0007669"/>
    <property type="project" value="InterPro"/>
</dbReference>
<keyword evidence="4" id="KW-1185">Reference proteome</keyword>
<gene>
    <name evidence="3" type="ORF">RJ640_021240</name>
</gene>
<dbReference type="InterPro" id="IPR012337">
    <property type="entry name" value="RNaseH-like_sf"/>
</dbReference>
<name>A0AA88U7N7_9ASTE</name>
<dbReference type="InterPro" id="IPR053151">
    <property type="entry name" value="RNase_H-like"/>
</dbReference>
<dbReference type="InterPro" id="IPR044730">
    <property type="entry name" value="RNase_H-like_dom_plant"/>
</dbReference>
<accession>A0AA88U7N7</accession>
<dbReference type="PANTHER" id="PTHR47723:SF19">
    <property type="entry name" value="POLYNUCLEOTIDYL TRANSFERASE, RIBONUCLEASE H-LIKE SUPERFAMILY PROTEIN"/>
    <property type="match status" value="1"/>
</dbReference>
<dbReference type="PANTHER" id="PTHR47723">
    <property type="entry name" value="OS05G0353850 PROTEIN"/>
    <property type="match status" value="1"/>
</dbReference>
<organism evidence="3 4">
    <name type="scientific">Escallonia rubra</name>
    <dbReference type="NCBI Taxonomy" id="112253"/>
    <lineage>
        <taxon>Eukaryota</taxon>
        <taxon>Viridiplantae</taxon>
        <taxon>Streptophyta</taxon>
        <taxon>Embryophyta</taxon>
        <taxon>Tracheophyta</taxon>
        <taxon>Spermatophyta</taxon>
        <taxon>Magnoliopsida</taxon>
        <taxon>eudicotyledons</taxon>
        <taxon>Gunneridae</taxon>
        <taxon>Pentapetalae</taxon>
        <taxon>asterids</taxon>
        <taxon>campanulids</taxon>
        <taxon>Escalloniales</taxon>
        <taxon>Escalloniaceae</taxon>
        <taxon>Escallonia</taxon>
    </lineage>
</organism>
<feature type="domain" description="RNase H type-1" evidence="2">
    <location>
        <begin position="54"/>
        <end position="155"/>
    </location>
</feature>
<dbReference type="GO" id="GO:0004523">
    <property type="term" value="F:RNA-DNA hybrid ribonuclease activity"/>
    <property type="evidence" value="ECO:0007669"/>
    <property type="project" value="InterPro"/>
</dbReference>
<dbReference type="InterPro" id="IPR002156">
    <property type="entry name" value="RNaseH_domain"/>
</dbReference>
<evidence type="ECO:0000256" key="1">
    <source>
        <dbReference type="SAM" id="MobiDB-lite"/>
    </source>
</evidence>
<dbReference type="EMBL" id="JAVXUO010002322">
    <property type="protein sequence ID" value="KAK2974384.1"/>
    <property type="molecule type" value="Genomic_DNA"/>
</dbReference>
<reference evidence="3" key="1">
    <citation type="submission" date="2022-12" db="EMBL/GenBank/DDBJ databases">
        <title>Draft genome assemblies for two species of Escallonia (Escalloniales).</title>
        <authorList>
            <person name="Chanderbali A."/>
            <person name="Dervinis C."/>
            <person name="Anghel I."/>
            <person name="Soltis D."/>
            <person name="Soltis P."/>
            <person name="Zapata F."/>
        </authorList>
    </citation>
    <scope>NUCLEOTIDE SEQUENCE</scope>
    <source>
        <strain evidence="3">UCBG92.1500</strain>
        <tissue evidence="3">Leaf</tissue>
    </source>
</reference>
<dbReference type="InterPro" id="IPR036397">
    <property type="entry name" value="RNaseH_sf"/>
</dbReference>
<dbReference type="Pfam" id="PF13456">
    <property type="entry name" value="RVT_3"/>
    <property type="match status" value="1"/>
</dbReference>
<dbReference type="SUPFAM" id="SSF53098">
    <property type="entry name" value="Ribonuclease H-like"/>
    <property type="match status" value="1"/>
</dbReference>